<evidence type="ECO:0000256" key="6">
    <source>
        <dbReference type="ARBA" id="ARBA00047615"/>
    </source>
</evidence>
<evidence type="ECO:0000256" key="3">
    <source>
        <dbReference type="ARBA" id="ARBA00022741"/>
    </source>
</evidence>
<evidence type="ECO:0000256" key="4">
    <source>
        <dbReference type="ARBA" id="ARBA00022777"/>
    </source>
</evidence>
<dbReference type="HAMAP" id="MF_00238">
    <property type="entry name" value="Cytidyl_kinase_type1"/>
    <property type="match status" value="1"/>
</dbReference>
<dbReference type="Proteomes" id="UP001595528">
    <property type="component" value="Unassembled WGS sequence"/>
</dbReference>
<dbReference type="Gene3D" id="3.40.50.300">
    <property type="entry name" value="P-loop containing nucleotide triphosphate hydrolases"/>
    <property type="match status" value="1"/>
</dbReference>
<comment type="catalytic activity">
    <reaction evidence="6 8">
        <text>dCMP + ATP = dCDP + ADP</text>
        <dbReference type="Rhea" id="RHEA:25094"/>
        <dbReference type="ChEBI" id="CHEBI:30616"/>
        <dbReference type="ChEBI" id="CHEBI:57566"/>
        <dbReference type="ChEBI" id="CHEBI:58593"/>
        <dbReference type="ChEBI" id="CHEBI:456216"/>
        <dbReference type="EC" id="2.7.4.25"/>
    </reaction>
</comment>
<feature type="binding site" evidence="8">
    <location>
        <begin position="22"/>
        <end position="30"/>
    </location>
    <ligand>
        <name>ATP</name>
        <dbReference type="ChEBI" id="CHEBI:30616"/>
    </ligand>
</feature>
<evidence type="ECO:0000313" key="11">
    <source>
        <dbReference type="Proteomes" id="UP001595528"/>
    </source>
</evidence>
<accession>A0ABV7L0Y6</accession>
<dbReference type="Pfam" id="PF02224">
    <property type="entry name" value="Cytidylate_kin"/>
    <property type="match status" value="1"/>
</dbReference>
<evidence type="ECO:0000256" key="2">
    <source>
        <dbReference type="ARBA" id="ARBA00022679"/>
    </source>
</evidence>
<gene>
    <name evidence="8" type="primary">cmk</name>
    <name evidence="10" type="ORF">ACFOGJ_12235</name>
</gene>
<comment type="catalytic activity">
    <reaction evidence="7 8">
        <text>CMP + ATP = CDP + ADP</text>
        <dbReference type="Rhea" id="RHEA:11600"/>
        <dbReference type="ChEBI" id="CHEBI:30616"/>
        <dbReference type="ChEBI" id="CHEBI:58069"/>
        <dbReference type="ChEBI" id="CHEBI:60377"/>
        <dbReference type="ChEBI" id="CHEBI:456216"/>
        <dbReference type="EC" id="2.7.4.25"/>
    </reaction>
</comment>
<dbReference type="CDD" id="cd02020">
    <property type="entry name" value="CMPK"/>
    <property type="match status" value="1"/>
</dbReference>
<evidence type="ECO:0000313" key="10">
    <source>
        <dbReference type="EMBL" id="MFC3228006.1"/>
    </source>
</evidence>
<dbReference type="RefSeq" id="WP_379900706.1">
    <property type="nucleotide sequence ID" value="NZ_JBHRTR010000027.1"/>
</dbReference>
<dbReference type="InterPro" id="IPR003136">
    <property type="entry name" value="Cytidylate_kin"/>
</dbReference>
<keyword evidence="8" id="KW-0963">Cytoplasm</keyword>
<organism evidence="10 11">
    <name type="scientific">Marinibaculum pumilum</name>
    <dbReference type="NCBI Taxonomy" id="1766165"/>
    <lineage>
        <taxon>Bacteria</taxon>
        <taxon>Pseudomonadati</taxon>
        <taxon>Pseudomonadota</taxon>
        <taxon>Alphaproteobacteria</taxon>
        <taxon>Rhodospirillales</taxon>
        <taxon>Rhodospirillaceae</taxon>
        <taxon>Marinibaculum</taxon>
    </lineage>
</organism>
<comment type="caution">
    <text evidence="10">The sequence shown here is derived from an EMBL/GenBank/DDBJ whole genome shotgun (WGS) entry which is preliminary data.</text>
</comment>
<dbReference type="InterPro" id="IPR027417">
    <property type="entry name" value="P-loop_NTPase"/>
</dbReference>
<evidence type="ECO:0000259" key="9">
    <source>
        <dbReference type="Pfam" id="PF02224"/>
    </source>
</evidence>
<dbReference type="SUPFAM" id="SSF52540">
    <property type="entry name" value="P-loop containing nucleoside triphosphate hydrolases"/>
    <property type="match status" value="1"/>
</dbReference>
<protein>
    <recommendedName>
        <fullName evidence="8">Cytidylate kinase</fullName>
        <shortName evidence="8">CK</shortName>
        <ecNumber evidence="8">2.7.4.25</ecNumber>
    </recommendedName>
    <alternativeName>
        <fullName evidence="8">Cytidine monophosphate kinase</fullName>
        <shortName evidence="8">CMP kinase</shortName>
    </alternativeName>
</protein>
<keyword evidence="2 8" id="KW-0808">Transferase</keyword>
<dbReference type="EMBL" id="JBHRTR010000027">
    <property type="protein sequence ID" value="MFC3228006.1"/>
    <property type="molecule type" value="Genomic_DNA"/>
</dbReference>
<dbReference type="EC" id="2.7.4.25" evidence="8"/>
<dbReference type="InterPro" id="IPR011994">
    <property type="entry name" value="Cytidylate_kinase_dom"/>
</dbReference>
<sequence length="238" mass="24208">MATRDDSGGRADSGALVIAVDGPVAAGKGTLARSLAKAFGLRYLDTGSLYRAVGARVLAAGGDPADPEAALAAAGGLTEADQRRPELRDEAVGIAASQVAAQPAVRAALLDYQRGFGRTPPGAVLDGRDIGTVIFPDAPVKLFVTASVEARARRRHAELQGRGADVDLAAVLADLEARDARDSGRQAAPLTAAADARLLDTTDLSIEAALETAIRMVVDATGRKPHLDSGGQVSGPAA</sequence>
<dbReference type="GO" id="GO:0016301">
    <property type="term" value="F:kinase activity"/>
    <property type="evidence" value="ECO:0007669"/>
    <property type="project" value="UniProtKB-KW"/>
</dbReference>
<reference evidence="11" key="1">
    <citation type="journal article" date="2019" name="Int. J. Syst. Evol. Microbiol.">
        <title>The Global Catalogue of Microorganisms (GCM) 10K type strain sequencing project: providing services to taxonomists for standard genome sequencing and annotation.</title>
        <authorList>
            <consortium name="The Broad Institute Genomics Platform"/>
            <consortium name="The Broad Institute Genome Sequencing Center for Infectious Disease"/>
            <person name="Wu L."/>
            <person name="Ma J."/>
        </authorList>
    </citation>
    <scope>NUCLEOTIDE SEQUENCE [LARGE SCALE GENOMIC DNA]</scope>
    <source>
        <strain evidence="11">KCTC 42964</strain>
    </source>
</reference>
<name>A0ABV7L0Y6_9PROT</name>
<keyword evidence="11" id="KW-1185">Reference proteome</keyword>
<evidence type="ECO:0000256" key="5">
    <source>
        <dbReference type="ARBA" id="ARBA00022840"/>
    </source>
</evidence>
<keyword evidence="4 8" id="KW-0418">Kinase</keyword>
<keyword evidence="3 8" id="KW-0547">Nucleotide-binding</keyword>
<evidence type="ECO:0000256" key="1">
    <source>
        <dbReference type="ARBA" id="ARBA00009427"/>
    </source>
</evidence>
<keyword evidence="5 8" id="KW-0067">ATP-binding</keyword>
<feature type="domain" description="Cytidylate kinase" evidence="9">
    <location>
        <begin position="18"/>
        <end position="217"/>
    </location>
</feature>
<evidence type="ECO:0000256" key="7">
    <source>
        <dbReference type="ARBA" id="ARBA00048478"/>
    </source>
</evidence>
<comment type="similarity">
    <text evidence="1 8">Belongs to the cytidylate kinase family. Type 1 subfamily.</text>
</comment>
<proteinExistence type="inferred from homology"/>
<comment type="subcellular location">
    <subcellularLocation>
        <location evidence="8">Cytoplasm</location>
    </subcellularLocation>
</comment>
<evidence type="ECO:0000256" key="8">
    <source>
        <dbReference type="HAMAP-Rule" id="MF_00238"/>
    </source>
</evidence>